<dbReference type="AlphaFoldDB" id="A0A4U5UVA0"/>
<dbReference type="Proteomes" id="UP000298787">
    <property type="component" value="Chromosome 11"/>
</dbReference>
<evidence type="ECO:0000313" key="3">
    <source>
        <dbReference type="Proteomes" id="UP000298787"/>
    </source>
</evidence>
<reference evidence="2 3" key="1">
    <citation type="submission" date="2019-01" db="EMBL/GenBank/DDBJ databases">
        <title>Genome Assembly of Collichthys lucidus.</title>
        <authorList>
            <person name="Cai M."/>
            <person name="Xiao S."/>
        </authorList>
    </citation>
    <scope>NUCLEOTIDE SEQUENCE [LARGE SCALE GENOMIC DNA]</scope>
    <source>
        <strain evidence="2">JT15FE1705JMU</strain>
        <tissue evidence="2">Muscle</tissue>
    </source>
</reference>
<feature type="compositionally biased region" description="Basic and acidic residues" evidence="1">
    <location>
        <begin position="53"/>
        <end position="76"/>
    </location>
</feature>
<sequence>MRTRSKPNDSLPCHRGQRNVPSPAETECPVTVGNGMPRHPCDRGRNLNKQKAKRPDRESESSGQTGRKEGRKEKKEGKRLKPKWRKMRGCRRDKPKTV</sequence>
<feature type="compositionally biased region" description="Basic residues" evidence="1">
    <location>
        <begin position="77"/>
        <end position="89"/>
    </location>
</feature>
<accession>A0A4U5UVA0</accession>
<dbReference type="EMBL" id="CM014088">
    <property type="protein sequence ID" value="TKS78621.1"/>
    <property type="molecule type" value="Genomic_DNA"/>
</dbReference>
<proteinExistence type="predicted"/>
<evidence type="ECO:0000313" key="2">
    <source>
        <dbReference type="EMBL" id="TKS78621.1"/>
    </source>
</evidence>
<name>A0A4U5UVA0_COLLU</name>
<evidence type="ECO:0000256" key="1">
    <source>
        <dbReference type="SAM" id="MobiDB-lite"/>
    </source>
</evidence>
<protein>
    <submittedName>
        <fullName evidence="2">Uncharacterized protein</fullName>
    </submittedName>
</protein>
<gene>
    <name evidence="2" type="ORF">D9C73_012553</name>
</gene>
<organism evidence="2 3">
    <name type="scientific">Collichthys lucidus</name>
    <name type="common">Big head croaker</name>
    <name type="synonym">Sciaena lucida</name>
    <dbReference type="NCBI Taxonomy" id="240159"/>
    <lineage>
        <taxon>Eukaryota</taxon>
        <taxon>Metazoa</taxon>
        <taxon>Chordata</taxon>
        <taxon>Craniata</taxon>
        <taxon>Vertebrata</taxon>
        <taxon>Euteleostomi</taxon>
        <taxon>Actinopterygii</taxon>
        <taxon>Neopterygii</taxon>
        <taxon>Teleostei</taxon>
        <taxon>Neoteleostei</taxon>
        <taxon>Acanthomorphata</taxon>
        <taxon>Eupercaria</taxon>
        <taxon>Sciaenidae</taxon>
        <taxon>Collichthys</taxon>
    </lineage>
</organism>
<feature type="region of interest" description="Disordered" evidence="1">
    <location>
        <begin position="1"/>
        <end position="98"/>
    </location>
</feature>
<keyword evidence="3" id="KW-1185">Reference proteome</keyword>